<dbReference type="Gene3D" id="3.30.1050.40">
    <property type="match status" value="1"/>
</dbReference>
<sequence length="119" mass="12782">MAKPRVDAAEGQQAVHAVVGGSSQRNDVATAVRYLLQLVTDRAPGHTVELRVPPFGAIQCVEGPEHTRGTPPNVVEMDPATWIAIATGQQTWSEAYDQGKISASGVRSDVSYLFPLAQW</sequence>
<dbReference type="SUPFAM" id="SSF55718">
    <property type="entry name" value="SCP-like"/>
    <property type="match status" value="1"/>
</dbReference>
<dbReference type="InterPro" id="IPR036527">
    <property type="entry name" value="SCP2_sterol-bd_dom_sf"/>
</dbReference>
<dbReference type="Proteomes" id="UP000243847">
    <property type="component" value="Chromosome sequence1"/>
</dbReference>
<evidence type="ECO:0000313" key="2">
    <source>
        <dbReference type="Proteomes" id="UP000243847"/>
    </source>
</evidence>
<dbReference type="Pfam" id="PF17844">
    <property type="entry name" value="SCP_3"/>
    <property type="match status" value="1"/>
</dbReference>
<proteinExistence type="predicted"/>
<name>A0A173LYU7_9MICO</name>
<dbReference type="GeneID" id="80452681"/>
<organism evidence="1 2">
    <name type="scientific">Aurantimicrobium minutum</name>
    <dbReference type="NCBI Taxonomy" id="708131"/>
    <lineage>
        <taxon>Bacteria</taxon>
        <taxon>Bacillati</taxon>
        <taxon>Actinomycetota</taxon>
        <taxon>Actinomycetes</taxon>
        <taxon>Micrococcales</taxon>
        <taxon>Microbacteriaceae</taxon>
        <taxon>Aurantimicrobium</taxon>
    </lineage>
</organism>
<protein>
    <submittedName>
        <fullName evidence="1">Uncharacterized protein</fullName>
    </submittedName>
</protein>
<dbReference type="EMBL" id="AP017457">
    <property type="protein sequence ID" value="BAV00030.1"/>
    <property type="molecule type" value="Genomic_DNA"/>
</dbReference>
<evidence type="ECO:0000313" key="1">
    <source>
        <dbReference type="EMBL" id="BAV00030.1"/>
    </source>
</evidence>
<reference evidence="1 2" key="1">
    <citation type="journal article" date="2016" name="Genome Announc.">
        <title>Complete Genome Sequence of Aurantimicrobium minutum Type Strain KNCT, a Planktonic Ultramicrobacterium Isolated from River Water.</title>
        <authorList>
            <person name="Nakai R."/>
            <person name="Fujisawa T."/>
            <person name="Nakamura Y."/>
            <person name="Nishide H."/>
            <person name="Uchiyama I."/>
            <person name="Baba T."/>
            <person name="Toyoda A."/>
            <person name="Fujiyama A."/>
            <person name="Naganuma T."/>
            <person name="Niki H."/>
        </authorList>
    </citation>
    <scope>NUCLEOTIDE SEQUENCE [LARGE SCALE GENOMIC DNA]</scope>
    <source>
        <strain evidence="1 2">KNC</strain>
    </source>
</reference>
<gene>
    <name evidence="1" type="ORF">AUMI_114870</name>
</gene>
<dbReference type="RefSeq" id="WP_096383133.1">
    <property type="nucleotide sequence ID" value="NZ_AP017457.1"/>
</dbReference>
<dbReference type="AlphaFoldDB" id="A0A173LYU7"/>
<accession>A0A173LYU7</accession>
<dbReference type="InterPro" id="IPR041629">
    <property type="entry name" value="SCP_3"/>
</dbReference>
<dbReference type="OrthoDB" id="8481083at2"/>
<dbReference type="KEGG" id="amin:AUMI_114870"/>